<sequence>MPMKFASAFAISAAALAGAALAPVVVSAEENDVEIGTLTCRQIDRTNLVVFSEATFDCTFDPTSGENEKYKGKTTKVGVDLTAYKVETLLWYVFAPSADHAPGALQGDYGGASVDATVGVGGGVRVLVGGFERSFTLQPASVSGQTGVGIAAGIEAFELTYMPDQ</sequence>
<protein>
    <submittedName>
        <fullName evidence="2">DUF992 domain-containing protein</fullName>
    </submittedName>
</protein>
<dbReference type="KEGG" id="hdh:G5B40_05280"/>
<dbReference type="Pfam" id="PF06186">
    <property type="entry name" value="DUF992"/>
    <property type="match status" value="1"/>
</dbReference>
<dbReference type="RefSeq" id="WP_165095950.1">
    <property type="nucleotide sequence ID" value="NZ_CP049056.1"/>
</dbReference>
<feature type="signal peptide" evidence="1">
    <location>
        <begin position="1"/>
        <end position="28"/>
    </location>
</feature>
<dbReference type="Proteomes" id="UP000503336">
    <property type="component" value="Chromosome"/>
</dbReference>
<evidence type="ECO:0000256" key="1">
    <source>
        <dbReference type="SAM" id="SignalP"/>
    </source>
</evidence>
<dbReference type="EMBL" id="CP049056">
    <property type="protein sequence ID" value="QIE54912.1"/>
    <property type="molecule type" value="Genomic_DNA"/>
</dbReference>
<keyword evidence="1" id="KW-0732">Signal</keyword>
<organism evidence="2 3">
    <name type="scientific">Pikeienuella piscinae</name>
    <dbReference type="NCBI Taxonomy" id="2748098"/>
    <lineage>
        <taxon>Bacteria</taxon>
        <taxon>Pseudomonadati</taxon>
        <taxon>Pseudomonadota</taxon>
        <taxon>Alphaproteobacteria</taxon>
        <taxon>Rhodobacterales</taxon>
        <taxon>Paracoccaceae</taxon>
        <taxon>Pikeienuella</taxon>
    </lineage>
</organism>
<accession>A0A7L5BTT5</accession>
<feature type="chain" id="PRO_5029505314" evidence="1">
    <location>
        <begin position="29"/>
        <end position="165"/>
    </location>
</feature>
<reference evidence="2 3" key="1">
    <citation type="submission" date="2020-02" db="EMBL/GenBank/DDBJ databases">
        <title>complete genome sequence of Rhodobacteraceae bacterium.</title>
        <authorList>
            <person name="Park J."/>
            <person name="Kim Y.-S."/>
            <person name="Kim K.-H."/>
        </authorList>
    </citation>
    <scope>NUCLEOTIDE SEQUENCE [LARGE SCALE GENOMIC DNA]</scope>
    <source>
        <strain evidence="2 3">RR4-56</strain>
    </source>
</reference>
<proteinExistence type="predicted"/>
<name>A0A7L5BTT5_9RHOB</name>
<dbReference type="AlphaFoldDB" id="A0A7L5BTT5"/>
<gene>
    <name evidence="2" type="ORF">G5B40_05280</name>
</gene>
<dbReference type="InterPro" id="IPR009333">
    <property type="entry name" value="DUF992"/>
</dbReference>
<evidence type="ECO:0000313" key="2">
    <source>
        <dbReference type="EMBL" id="QIE54912.1"/>
    </source>
</evidence>
<keyword evidence="3" id="KW-1185">Reference proteome</keyword>
<evidence type="ECO:0000313" key="3">
    <source>
        <dbReference type="Proteomes" id="UP000503336"/>
    </source>
</evidence>